<keyword evidence="1" id="KW-1003">Cell membrane</keyword>
<evidence type="ECO:0000313" key="7">
    <source>
        <dbReference type="EMBL" id="BAS67146.1"/>
    </source>
</evidence>
<dbReference type="GO" id="GO:0017089">
    <property type="term" value="F:glycolipid transfer activity"/>
    <property type="evidence" value="ECO:0007669"/>
    <property type="project" value="TreeGrafter"/>
</dbReference>
<protein>
    <recommendedName>
        <fullName evidence="9">LPS export ABC transporter periplasmic protein LptC</fullName>
    </recommendedName>
</protein>
<keyword evidence="5 6" id="KW-0472">Membrane</keyword>
<dbReference type="Gene3D" id="2.60.450.10">
    <property type="entry name" value="Lipopolysaccharide (LPS) transport protein A like domain"/>
    <property type="match status" value="1"/>
</dbReference>
<dbReference type="STRING" id="1303921.BSEPE_0122"/>
<dbReference type="PANTHER" id="PTHR37481:SF1">
    <property type="entry name" value="LIPOPOLYSACCHARIDE EXPORT SYSTEM PROTEIN LPTC"/>
    <property type="match status" value="1"/>
</dbReference>
<dbReference type="InterPro" id="IPR026265">
    <property type="entry name" value="LptC"/>
</dbReference>
<gene>
    <name evidence="7" type="ORF">BSEPE_0122</name>
</gene>
<keyword evidence="8" id="KW-1185">Reference proteome</keyword>
<dbReference type="NCBIfam" id="TIGR04409">
    <property type="entry name" value="LptC_YrbK"/>
    <property type="match status" value="1"/>
</dbReference>
<dbReference type="GO" id="GO:0030288">
    <property type="term" value="C:outer membrane-bounded periplasmic space"/>
    <property type="evidence" value="ECO:0007669"/>
    <property type="project" value="TreeGrafter"/>
</dbReference>
<evidence type="ECO:0000256" key="3">
    <source>
        <dbReference type="ARBA" id="ARBA00022692"/>
    </source>
</evidence>
<dbReference type="InterPro" id="IPR010664">
    <property type="entry name" value="LipoPS_assembly_LptC-rel"/>
</dbReference>
<evidence type="ECO:0000256" key="6">
    <source>
        <dbReference type="SAM" id="Phobius"/>
    </source>
</evidence>
<evidence type="ECO:0000256" key="4">
    <source>
        <dbReference type="ARBA" id="ARBA00022989"/>
    </source>
</evidence>
<dbReference type="RefSeq" id="WP_066042559.1">
    <property type="nucleotide sequence ID" value="NZ_AP013042.1"/>
</dbReference>
<reference evidence="7 8" key="1">
    <citation type="journal article" date="2000" name="Mar. Ecol. Prog. Ser.">
        <title>Phylogenetic characterization of endosymbionts in three hydrothermal vent mussels: influence on host distributions.</title>
        <authorList>
            <person name="Fujiwara Y."/>
            <person name="Takai K."/>
            <person name="Uematsu K."/>
            <person name="Tsuchida S."/>
            <person name="Hunt J.C."/>
            <person name="Hashimoto J."/>
        </authorList>
    </citation>
    <scope>NUCLEOTIDE SEQUENCE [LARGE SCALE GENOMIC DNA]</scope>
    <source>
        <strain evidence="7 8">Myojin Knoll</strain>
    </source>
</reference>
<name>A0A0P0UPP6_9GAMM</name>
<dbReference type="AlphaFoldDB" id="A0A0P0UPP6"/>
<evidence type="ECO:0000256" key="1">
    <source>
        <dbReference type="ARBA" id="ARBA00022475"/>
    </source>
</evidence>
<sequence>MQKISFHSKGKLLVTGVIIAFVGVVWLFISLVSLVFIVNEKELVDLNEITNYVEKIDKFVLQGFNQKQQLVHFIESDKYYSFKEKPALLLEPKVTVYNKKGEELYMLTSKRANYLEDGEIIFKGKVNINSKSGASYQMNAKELSVNTKTNNLKSDKQIIYLDKKARVVAQGMLMKSTEDKMHLLGKTTINQKGGQKIFTKDLFIDQSNAKKRYYSKHKTTYLASGNKIYSQGLDMDTGEGITILLGKVDILQKSGAKINTSRLIVDQSKGRDIYRTVAQVHYQSGISNIHAKKGMYYDVKDQKLRLTGGVVGRYE</sequence>
<dbReference type="Proteomes" id="UP000067399">
    <property type="component" value="Chromosome"/>
</dbReference>
<evidence type="ECO:0000256" key="2">
    <source>
        <dbReference type="ARBA" id="ARBA00022519"/>
    </source>
</evidence>
<keyword evidence="2" id="KW-0997">Cell inner membrane</keyword>
<proteinExistence type="predicted"/>
<keyword evidence="4 6" id="KW-1133">Transmembrane helix</keyword>
<organism evidence="7 8">
    <name type="scientific">endosymbiont of Bathymodiolus septemdierum str. Myojin knoll</name>
    <dbReference type="NCBI Taxonomy" id="1303921"/>
    <lineage>
        <taxon>Bacteria</taxon>
        <taxon>Pseudomonadati</taxon>
        <taxon>Pseudomonadota</taxon>
        <taxon>Gammaproteobacteria</taxon>
        <taxon>sulfur-oxidizing symbionts</taxon>
    </lineage>
</organism>
<evidence type="ECO:0000313" key="8">
    <source>
        <dbReference type="Proteomes" id="UP000067399"/>
    </source>
</evidence>
<accession>A0A0P0UPP6</accession>
<feature type="transmembrane region" description="Helical" evidence="6">
    <location>
        <begin position="12"/>
        <end position="38"/>
    </location>
</feature>
<dbReference type="GO" id="GO:0005886">
    <property type="term" value="C:plasma membrane"/>
    <property type="evidence" value="ECO:0007669"/>
    <property type="project" value="InterPro"/>
</dbReference>
<evidence type="ECO:0008006" key="9">
    <source>
        <dbReference type="Google" id="ProtNLM"/>
    </source>
</evidence>
<dbReference type="EMBL" id="AP013042">
    <property type="protein sequence ID" value="BAS67146.1"/>
    <property type="molecule type" value="Genomic_DNA"/>
</dbReference>
<evidence type="ECO:0000256" key="5">
    <source>
        <dbReference type="ARBA" id="ARBA00023136"/>
    </source>
</evidence>
<keyword evidence="3 6" id="KW-0812">Transmembrane</keyword>
<dbReference type="GO" id="GO:0015221">
    <property type="term" value="F:lipopolysaccharide transmembrane transporter activity"/>
    <property type="evidence" value="ECO:0007669"/>
    <property type="project" value="InterPro"/>
</dbReference>
<dbReference type="PANTHER" id="PTHR37481">
    <property type="entry name" value="LIPOPOLYSACCHARIDE EXPORT SYSTEM PROTEIN LPTC"/>
    <property type="match status" value="1"/>
</dbReference>
<dbReference type="OrthoDB" id="9781561at2"/>
<dbReference type="KEGG" id="ebh:BSEPE_0122"/>
<dbReference type="InterPro" id="IPR052363">
    <property type="entry name" value="LPS_export_LptC"/>
</dbReference>
<reference evidence="7 8" key="2">
    <citation type="journal article" date="2016" name="ISME J.">
        <title>Heterogeneous composition of key metabolic gene clusters in a vent mussel symbiont population.</title>
        <authorList>
            <person name="Ikuta T."/>
            <person name="Takaki Y."/>
            <person name="Nagai Y."/>
            <person name="Shimamura S."/>
            <person name="Tsuda M."/>
            <person name="Kawagucci S."/>
            <person name="Aoki Y."/>
            <person name="Inoue K."/>
            <person name="Teruya M."/>
            <person name="Satou K."/>
            <person name="Teruya K."/>
            <person name="Shimoji M."/>
            <person name="Tamotsu H."/>
            <person name="Hirano T."/>
            <person name="Maruyama T."/>
            <person name="Yoshida T."/>
        </authorList>
    </citation>
    <scope>NUCLEOTIDE SEQUENCE [LARGE SCALE GENOMIC DNA]</scope>
    <source>
        <strain evidence="7 8">Myojin Knoll</strain>
    </source>
</reference>
<dbReference type="Pfam" id="PF06835">
    <property type="entry name" value="LptC"/>
    <property type="match status" value="1"/>
</dbReference>